<feature type="compositionally biased region" description="Basic residues" evidence="1">
    <location>
        <begin position="1"/>
        <end position="28"/>
    </location>
</feature>
<dbReference type="AlphaFoldDB" id="A0A9D3UX89"/>
<evidence type="ECO:0000313" key="3">
    <source>
        <dbReference type="Proteomes" id="UP000828251"/>
    </source>
</evidence>
<proteinExistence type="predicted"/>
<reference evidence="2 3" key="1">
    <citation type="journal article" date="2021" name="Plant Biotechnol. J.">
        <title>Multi-omics assisted identification of the key and species-specific regulatory components of drought-tolerant mechanisms in Gossypium stocksii.</title>
        <authorList>
            <person name="Yu D."/>
            <person name="Ke L."/>
            <person name="Zhang D."/>
            <person name="Wu Y."/>
            <person name="Sun Y."/>
            <person name="Mei J."/>
            <person name="Sun J."/>
            <person name="Sun Y."/>
        </authorList>
    </citation>
    <scope>NUCLEOTIDE SEQUENCE [LARGE SCALE GENOMIC DNA]</scope>
    <source>
        <strain evidence="3">cv. E1</strain>
        <tissue evidence="2">Leaf</tissue>
    </source>
</reference>
<gene>
    <name evidence="2" type="ORF">J1N35_029128</name>
</gene>
<accession>A0A9D3UX89</accession>
<evidence type="ECO:0000313" key="2">
    <source>
        <dbReference type="EMBL" id="KAH1064141.1"/>
    </source>
</evidence>
<keyword evidence="3" id="KW-1185">Reference proteome</keyword>
<organism evidence="2 3">
    <name type="scientific">Gossypium stocksii</name>
    <dbReference type="NCBI Taxonomy" id="47602"/>
    <lineage>
        <taxon>Eukaryota</taxon>
        <taxon>Viridiplantae</taxon>
        <taxon>Streptophyta</taxon>
        <taxon>Embryophyta</taxon>
        <taxon>Tracheophyta</taxon>
        <taxon>Spermatophyta</taxon>
        <taxon>Magnoliopsida</taxon>
        <taxon>eudicotyledons</taxon>
        <taxon>Gunneridae</taxon>
        <taxon>Pentapetalae</taxon>
        <taxon>rosids</taxon>
        <taxon>malvids</taxon>
        <taxon>Malvales</taxon>
        <taxon>Malvaceae</taxon>
        <taxon>Malvoideae</taxon>
        <taxon>Gossypium</taxon>
    </lineage>
</organism>
<comment type="caution">
    <text evidence="2">The sequence shown here is derived from an EMBL/GenBank/DDBJ whole genome shotgun (WGS) entry which is preliminary data.</text>
</comment>
<dbReference type="Proteomes" id="UP000828251">
    <property type="component" value="Unassembled WGS sequence"/>
</dbReference>
<dbReference type="EMBL" id="JAIQCV010000009">
    <property type="protein sequence ID" value="KAH1064141.1"/>
    <property type="molecule type" value="Genomic_DNA"/>
</dbReference>
<sequence length="75" mass="9264">RKKKRRIKKKNRKRRRKRRRAIRRKRRRKEEMDMPTVIPVCYYGNPANLKTSWSNNNPGRRFFQCKKCGSGFQNP</sequence>
<name>A0A9D3UX89_9ROSI</name>
<feature type="non-terminal residue" evidence="2">
    <location>
        <position position="1"/>
    </location>
</feature>
<feature type="non-terminal residue" evidence="2">
    <location>
        <position position="75"/>
    </location>
</feature>
<feature type="region of interest" description="Disordered" evidence="1">
    <location>
        <begin position="1"/>
        <end position="32"/>
    </location>
</feature>
<evidence type="ECO:0000256" key="1">
    <source>
        <dbReference type="SAM" id="MobiDB-lite"/>
    </source>
</evidence>
<protein>
    <submittedName>
        <fullName evidence="2">Uncharacterized protein</fullName>
    </submittedName>
</protein>
<dbReference type="OrthoDB" id="1303182at2759"/>